<feature type="transmembrane region" description="Helical" evidence="8">
    <location>
        <begin position="367"/>
        <end position="389"/>
    </location>
</feature>
<organism evidence="9 10">
    <name type="scientific">Streptomyces adustus</name>
    <dbReference type="NCBI Taxonomy" id="1609272"/>
    <lineage>
        <taxon>Bacteria</taxon>
        <taxon>Bacillati</taxon>
        <taxon>Actinomycetota</taxon>
        <taxon>Actinomycetes</taxon>
        <taxon>Kitasatosporales</taxon>
        <taxon>Streptomycetaceae</taxon>
        <taxon>Streptomyces</taxon>
    </lineage>
</organism>
<keyword evidence="3" id="KW-1003">Cell membrane</keyword>
<feature type="compositionally biased region" description="Polar residues" evidence="7">
    <location>
        <begin position="45"/>
        <end position="56"/>
    </location>
</feature>
<comment type="caution">
    <text evidence="9">The sequence shown here is derived from an EMBL/GenBank/DDBJ whole genome shotgun (WGS) entry which is preliminary data.</text>
</comment>
<evidence type="ECO:0000313" key="9">
    <source>
        <dbReference type="EMBL" id="MPY35513.1"/>
    </source>
</evidence>
<dbReference type="PANTHER" id="PTHR30106:SF1">
    <property type="entry name" value="UPF0324 MEMBRANE PROTEIN FN0533"/>
    <property type="match status" value="1"/>
</dbReference>
<keyword evidence="10" id="KW-1185">Reference proteome</keyword>
<feature type="transmembrane region" description="Helical" evidence="8">
    <location>
        <begin position="204"/>
        <end position="229"/>
    </location>
</feature>
<protein>
    <submittedName>
        <fullName evidence="9">YeiH family putative sulfate export transporter</fullName>
    </submittedName>
</protein>
<accession>A0A5N8VJU4</accession>
<keyword evidence="4 8" id="KW-0812">Transmembrane</keyword>
<feature type="transmembrane region" description="Helical" evidence="8">
    <location>
        <begin position="177"/>
        <end position="198"/>
    </location>
</feature>
<feature type="region of interest" description="Disordered" evidence="7">
    <location>
        <begin position="23"/>
        <end position="62"/>
    </location>
</feature>
<comment type="subcellular location">
    <subcellularLocation>
        <location evidence="1">Cell membrane</location>
        <topology evidence="1">Multi-pass membrane protein</topology>
    </subcellularLocation>
</comment>
<sequence length="392" mass="39473">MALSRTGAYKGCGRRTRVDTVKKALVQEPPSTTATPSATELPSTETPTGTAGTQQAHGEGPGSRLPGLALTLALAALATAVGRLLPVLGGPVTAVVLGVLVAAVRKPGPRLRRGITGANKPVLQAGVALLGAQLSLTQVLHVGGGSLPIMLGSLGACLTAAHFLGRRLGVESNLRTLVGAGTGICGASAIAAVTPVIGAASAEVAYAISTIFLFNIAAVLVFPVLGHLLGMDPHAFGLFAGTAVNDMSSVVAVATAYGPSAIDDAVVVKLTRTLMIIPICLGLALWARRRARAADAAADSPRVSAFRLVPWFLVVFLLAAAANSAGLVPAGVQPGLKELSVLLITVALCAVGLSTDVAALRRTGPRPLLLGACLWVVVSVTSLTLQYGVGAL</sequence>
<feature type="transmembrane region" description="Helical" evidence="8">
    <location>
        <begin position="339"/>
        <end position="360"/>
    </location>
</feature>
<evidence type="ECO:0000256" key="4">
    <source>
        <dbReference type="ARBA" id="ARBA00022692"/>
    </source>
</evidence>
<evidence type="ECO:0000256" key="6">
    <source>
        <dbReference type="ARBA" id="ARBA00023136"/>
    </source>
</evidence>
<dbReference type="InterPro" id="IPR018383">
    <property type="entry name" value="UPF0324_pro"/>
</dbReference>
<dbReference type="PANTHER" id="PTHR30106">
    <property type="entry name" value="INNER MEMBRANE PROTEIN YEIH-RELATED"/>
    <property type="match status" value="1"/>
</dbReference>
<evidence type="ECO:0000256" key="3">
    <source>
        <dbReference type="ARBA" id="ARBA00022475"/>
    </source>
</evidence>
<dbReference type="Pfam" id="PF03601">
    <property type="entry name" value="Cons_hypoth698"/>
    <property type="match status" value="1"/>
</dbReference>
<evidence type="ECO:0000313" key="10">
    <source>
        <dbReference type="Proteomes" id="UP000325849"/>
    </source>
</evidence>
<evidence type="ECO:0000256" key="2">
    <source>
        <dbReference type="ARBA" id="ARBA00007977"/>
    </source>
</evidence>
<feature type="transmembrane region" description="Helical" evidence="8">
    <location>
        <begin position="68"/>
        <end position="101"/>
    </location>
</feature>
<reference evidence="9 10" key="1">
    <citation type="submission" date="2019-07" db="EMBL/GenBank/DDBJ databases">
        <title>New species of Amycolatopsis and Streptomyces.</title>
        <authorList>
            <person name="Duangmal K."/>
            <person name="Teo W.F.A."/>
            <person name="Lipun K."/>
        </authorList>
    </citation>
    <scope>NUCLEOTIDE SEQUENCE [LARGE SCALE GENOMIC DNA]</scope>
    <source>
        <strain evidence="9 10">NBRC 109810</strain>
    </source>
</reference>
<evidence type="ECO:0000256" key="5">
    <source>
        <dbReference type="ARBA" id="ARBA00022989"/>
    </source>
</evidence>
<keyword evidence="5 8" id="KW-1133">Transmembrane helix</keyword>
<evidence type="ECO:0000256" key="7">
    <source>
        <dbReference type="SAM" id="MobiDB-lite"/>
    </source>
</evidence>
<feature type="transmembrane region" description="Helical" evidence="8">
    <location>
        <begin position="308"/>
        <end position="327"/>
    </location>
</feature>
<feature type="transmembrane region" description="Helical" evidence="8">
    <location>
        <begin position="236"/>
        <end position="258"/>
    </location>
</feature>
<dbReference type="OrthoDB" id="9766798at2"/>
<evidence type="ECO:0000256" key="1">
    <source>
        <dbReference type="ARBA" id="ARBA00004651"/>
    </source>
</evidence>
<feature type="transmembrane region" description="Helical" evidence="8">
    <location>
        <begin position="147"/>
        <end position="165"/>
    </location>
</feature>
<evidence type="ECO:0000256" key="8">
    <source>
        <dbReference type="SAM" id="Phobius"/>
    </source>
</evidence>
<proteinExistence type="inferred from homology"/>
<dbReference type="Proteomes" id="UP000325849">
    <property type="component" value="Unassembled WGS sequence"/>
</dbReference>
<dbReference type="EMBL" id="VJZD01000163">
    <property type="protein sequence ID" value="MPY35513.1"/>
    <property type="molecule type" value="Genomic_DNA"/>
</dbReference>
<name>A0A5N8VJU4_9ACTN</name>
<dbReference type="AlphaFoldDB" id="A0A5N8VJU4"/>
<feature type="compositionally biased region" description="Low complexity" evidence="7">
    <location>
        <begin position="28"/>
        <end position="44"/>
    </location>
</feature>
<comment type="similarity">
    <text evidence="2">Belongs to the UPF0324 family.</text>
</comment>
<dbReference type="GO" id="GO:0005886">
    <property type="term" value="C:plasma membrane"/>
    <property type="evidence" value="ECO:0007669"/>
    <property type="project" value="UniProtKB-SubCell"/>
</dbReference>
<keyword evidence="6 8" id="KW-0472">Membrane</keyword>
<feature type="transmembrane region" description="Helical" evidence="8">
    <location>
        <begin position="270"/>
        <end position="287"/>
    </location>
</feature>
<gene>
    <name evidence="9" type="ORF">FNH09_31045</name>
</gene>